<dbReference type="Pfam" id="PF00096">
    <property type="entry name" value="zf-C2H2"/>
    <property type="match status" value="7"/>
</dbReference>
<dbReference type="GO" id="GO:0000981">
    <property type="term" value="F:DNA-binding transcription factor activity, RNA polymerase II-specific"/>
    <property type="evidence" value="ECO:0007669"/>
    <property type="project" value="TreeGrafter"/>
</dbReference>
<feature type="domain" description="C2H2-type" evidence="11">
    <location>
        <begin position="280"/>
        <end position="307"/>
    </location>
</feature>
<feature type="domain" description="C2H2-type" evidence="11">
    <location>
        <begin position="620"/>
        <end position="644"/>
    </location>
</feature>
<dbReference type="SMART" id="SM00355">
    <property type="entry name" value="ZnF_C2H2"/>
    <property type="match status" value="17"/>
</dbReference>
<dbReference type="InterPro" id="IPR036236">
    <property type="entry name" value="Znf_C2H2_sf"/>
</dbReference>
<dbReference type="FunFam" id="3.30.160.60:FF:000110">
    <property type="entry name" value="Zinc finger protein-like"/>
    <property type="match status" value="1"/>
</dbReference>
<keyword evidence="8" id="KW-0539">Nucleus</keyword>
<feature type="region of interest" description="Disordered" evidence="10">
    <location>
        <begin position="507"/>
        <end position="530"/>
    </location>
</feature>
<dbReference type="FunFam" id="3.30.160.60:FF:000145">
    <property type="entry name" value="Zinc finger protein 574"/>
    <property type="match status" value="1"/>
</dbReference>
<dbReference type="EMBL" id="GDHC01003394">
    <property type="protein sequence ID" value="JAQ15235.1"/>
    <property type="molecule type" value="Transcribed_RNA"/>
</dbReference>
<evidence type="ECO:0000256" key="3">
    <source>
        <dbReference type="ARBA" id="ARBA00022737"/>
    </source>
</evidence>
<comment type="subcellular location">
    <subcellularLocation>
        <location evidence="1">Nucleus</location>
    </subcellularLocation>
</comment>
<evidence type="ECO:0000256" key="7">
    <source>
        <dbReference type="ARBA" id="ARBA00023163"/>
    </source>
</evidence>
<reference evidence="12" key="1">
    <citation type="journal article" date="2016" name="Gigascience">
        <title>De novo construction of an expanded transcriptome assembly for the western tarnished plant bug, Lygus hesperus.</title>
        <authorList>
            <person name="Tassone E.E."/>
            <person name="Geib S.M."/>
            <person name="Hall B."/>
            <person name="Fabrick J.A."/>
            <person name="Brent C.S."/>
            <person name="Hull J.J."/>
        </authorList>
    </citation>
    <scope>NUCLEOTIDE SEQUENCE</scope>
</reference>
<keyword evidence="4 9" id="KW-0863">Zinc-finger</keyword>
<evidence type="ECO:0000313" key="12">
    <source>
        <dbReference type="EMBL" id="JAQ09627.1"/>
    </source>
</evidence>
<organism evidence="12">
    <name type="scientific">Lygus hesperus</name>
    <name type="common">Western plant bug</name>
    <dbReference type="NCBI Taxonomy" id="30085"/>
    <lineage>
        <taxon>Eukaryota</taxon>
        <taxon>Metazoa</taxon>
        <taxon>Ecdysozoa</taxon>
        <taxon>Arthropoda</taxon>
        <taxon>Hexapoda</taxon>
        <taxon>Insecta</taxon>
        <taxon>Pterygota</taxon>
        <taxon>Neoptera</taxon>
        <taxon>Paraneoptera</taxon>
        <taxon>Hemiptera</taxon>
        <taxon>Heteroptera</taxon>
        <taxon>Panheteroptera</taxon>
        <taxon>Cimicomorpha</taxon>
        <taxon>Miridae</taxon>
        <taxon>Mirini</taxon>
        <taxon>Lygus</taxon>
    </lineage>
</organism>
<dbReference type="PROSITE" id="PS50157">
    <property type="entry name" value="ZINC_FINGER_C2H2_2"/>
    <property type="match status" value="16"/>
</dbReference>
<dbReference type="Pfam" id="PF12874">
    <property type="entry name" value="zf-met"/>
    <property type="match status" value="1"/>
</dbReference>
<dbReference type="GO" id="GO:0005634">
    <property type="term" value="C:nucleus"/>
    <property type="evidence" value="ECO:0007669"/>
    <property type="project" value="UniProtKB-SubCell"/>
</dbReference>
<gene>
    <name evidence="12" type="primary">ZNF271_7</name>
    <name evidence="13" type="synonym">ZNF271_15</name>
    <name evidence="12" type="ORF">g.86780</name>
    <name evidence="13" type="ORF">g.86786</name>
</gene>
<dbReference type="AlphaFoldDB" id="A0A146LSK0"/>
<evidence type="ECO:0000256" key="9">
    <source>
        <dbReference type="PROSITE-ProRule" id="PRU00042"/>
    </source>
</evidence>
<keyword evidence="6" id="KW-0805">Transcription regulation</keyword>
<dbReference type="PANTHER" id="PTHR24394:SF48">
    <property type="entry name" value="ZINC FINGER PROTEIN 771"/>
    <property type="match status" value="1"/>
</dbReference>
<dbReference type="InterPro" id="IPR013087">
    <property type="entry name" value="Znf_C2H2_type"/>
</dbReference>
<feature type="domain" description="C2H2-type" evidence="11">
    <location>
        <begin position="128"/>
        <end position="155"/>
    </location>
</feature>
<dbReference type="FunFam" id="3.30.160.60:FF:000621">
    <property type="entry name" value="FLT3-interacting zinc finger 1"/>
    <property type="match status" value="2"/>
</dbReference>
<feature type="domain" description="C2H2-type" evidence="11">
    <location>
        <begin position="564"/>
        <end position="591"/>
    </location>
</feature>
<keyword evidence="3" id="KW-0677">Repeat</keyword>
<evidence type="ECO:0000313" key="13">
    <source>
        <dbReference type="EMBL" id="JAQ15235.1"/>
    </source>
</evidence>
<dbReference type="PANTHER" id="PTHR24394">
    <property type="entry name" value="ZINC FINGER PROTEIN"/>
    <property type="match status" value="1"/>
</dbReference>
<feature type="domain" description="C2H2-type" evidence="11">
    <location>
        <begin position="308"/>
        <end position="335"/>
    </location>
</feature>
<dbReference type="FunFam" id="3.30.160.60:FF:000557">
    <property type="entry name" value="zinc finger and SCAN domain-containing protein 29"/>
    <property type="match status" value="1"/>
</dbReference>
<evidence type="ECO:0000256" key="5">
    <source>
        <dbReference type="ARBA" id="ARBA00022833"/>
    </source>
</evidence>
<evidence type="ECO:0000256" key="2">
    <source>
        <dbReference type="ARBA" id="ARBA00022723"/>
    </source>
</evidence>
<dbReference type="GO" id="GO:0008270">
    <property type="term" value="F:zinc ion binding"/>
    <property type="evidence" value="ECO:0007669"/>
    <property type="project" value="UniProtKB-KW"/>
</dbReference>
<evidence type="ECO:0000256" key="1">
    <source>
        <dbReference type="ARBA" id="ARBA00004123"/>
    </source>
</evidence>
<dbReference type="EMBL" id="GDHC01009002">
    <property type="protein sequence ID" value="JAQ09627.1"/>
    <property type="molecule type" value="Transcribed_RNA"/>
</dbReference>
<name>A0A146LSK0_LYGHE</name>
<feature type="domain" description="C2H2-type" evidence="11">
    <location>
        <begin position="646"/>
        <end position="674"/>
    </location>
</feature>
<evidence type="ECO:0000256" key="10">
    <source>
        <dbReference type="SAM" id="MobiDB-lite"/>
    </source>
</evidence>
<feature type="domain" description="C2H2-type" evidence="11">
    <location>
        <begin position="799"/>
        <end position="822"/>
    </location>
</feature>
<feature type="domain" description="C2H2-type" evidence="11">
    <location>
        <begin position="195"/>
        <end position="222"/>
    </location>
</feature>
<feature type="domain" description="C2H2-type" evidence="11">
    <location>
        <begin position="453"/>
        <end position="480"/>
    </location>
</feature>
<evidence type="ECO:0000256" key="8">
    <source>
        <dbReference type="ARBA" id="ARBA00023242"/>
    </source>
</evidence>
<keyword evidence="2" id="KW-0479">Metal-binding</keyword>
<feature type="domain" description="C2H2-type" evidence="11">
    <location>
        <begin position="365"/>
        <end position="392"/>
    </location>
</feature>
<accession>A0A146LSK0</accession>
<feature type="domain" description="C2H2-type" evidence="11">
    <location>
        <begin position="536"/>
        <end position="563"/>
    </location>
</feature>
<feature type="domain" description="C2H2-type" evidence="11">
    <location>
        <begin position="336"/>
        <end position="363"/>
    </location>
</feature>
<feature type="non-terminal residue" evidence="12">
    <location>
        <position position="1"/>
    </location>
</feature>
<feature type="domain" description="C2H2-type" evidence="11">
    <location>
        <begin position="223"/>
        <end position="250"/>
    </location>
</feature>
<proteinExistence type="predicted"/>
<evidence type="ECO:0000256" key="6">
    <source>
        <dbReference type="ARBA" id="ARBA00023015"/>
    </source>
</evidence>
<feature type="domain" description="C2H2-type" evidence="11">
    <location>
        <begin position="252"/>
        <end position="279"/>
    </location>
</feature>
<feature type="domain" description="C2H2-type" evidence="11">
    <location>
        <begin position="167"/>
        <end position="194"/>
    </location>
</feature>
<evidence type="ECO:0000259" key="11">
    <source>
        <dbReference type="PROSITE" id="PS50157"/>
    </source>
</evidence>
<dbReference type="PROSITE" id="PS00028">
    <property type="entry name" value="ZINC_FINGER_C2H2_1"/>
    <property type="match status" value="16"/>
</dbReference>
<dbReference type="FunFam" id="3.30.160.60:FF:002343">
    <property type="entry name" value="Zinc finger protein 33A"/>
    <property type="match status" value="1"/>
</dbReference>
<keyword evidence="7" id="KW-0804">Transcription</keyword>
<protein>
    <submittedName>
        <fullName evidence="12">Zinc finger protein 271</fullName>
    </submittedName>
</protein>
<dbReference type="Gene3D" id="3.30.160.60">
    <property type="entry name" value="Classic Zinc Finger"/>
    <property type="match status" value="12"/>
</dbReference>
<feature type="domain" description="C2H2-type" evidence="11">
    <location>
        <begin position="592"/>
        <end position="619"/>
    </location>
</feature>
<dbReference type="SUPFAM" id="SSF57667">
    <property type="entry name" value="beta-beta-alpha zinc fingers"/>
    <property type="match status" value="7"/>
</dbReference>
<dbReference type="FunFam" id="3.30.160.60:FF:000100">
    <property type="entry name" value="Zinc finger 45-like"/>
    <property type="match status" value="1"/>
</dbReference>
<sequence length="822" mass="93716">VPSANQLKKKRQLVPLEIMAEVQKMDEGFKEEFVFVEEYFPLDLHEEEVVAESGDGQEVVVQHAEHQEIIHEVQFLVPATNSILPDSYDPTDPSQWAQEEVIIESSDNQPVAAVIKLETDDSSQSHVYECYKCAKRFNYKDKLFKHMKLHHARGDDVMIERDGKRIWTCTQCDKTFISRKGSIIHQRTHTGERPYSCSVCQKRFIDSSTLMKHQVIHQAVRPFSCLVCRRGFNQKVALQRHERTHGQIQPNFKCKFCPKTFLVGSSLQAHEKIHSGIKPYTCQYCPSRFHTSTAQRQHERVHTNERPYACSYCPKAFKDSGTLFKHQVIHSGIRPFVCPICSQGFTQKVALRKHIRSHVSRNHDNTCEVCETQFFSKEDLCTHVEDHIEQHPSITQVKIIATSSMRNKQELLVAENVDKPNSPEPERTESDLSDLATLCDVAISTAGDLAQSFPCLHCGMSFRRKKSLESHLTIHRTSTSVEAKVSNELDVEGGTIIATGPSETLVVSSGSTNRGGGKSLSPVGANSSSKHPKRFFYCERCDKTFSSRNGYIIHQRSHTGERPYPCRWCEKAFGDSATRHKHERIHTGERPFKCSRCPRAFNQRAALRAHQVTHTVDRAFLCKYCPSSFPYYATLKRHQQSCHSSLPCPLCAAAFPDPKKLYVHIKNIHAMETNLTCSLCDSVMFADTTEFCEHMVWHGKQQQNDPKMVDAEVEKETETQIEIITTQSIKEEIVEEEEIVTEEVYTTEVTFEEMGDAETASFVEEGYSEEVYTQDDPEVEEIIEQTIVTEDFPIVDGAYSCDVCGLLFHEKEALQEHVPLHF</sequence>
<keyword evidence="5" id="KW-0862">Zinc</keyword>
<evidence type="ECO:0000256" key="4">
    <source>
        <dbReference type="ARBA" id="ARBA00022771"/>
    </source>
</evidence>